<evidence type="ECO:0000313" key="3">
    <source>
        <dbReference type="EMBL" id="TQV88043.1"/>
    </source>
</evidence>
<dbReference type="Pfam" id="PF09994">
    <property type="entry name" value="T6SS_Tle1-like_cat"/>
    <property type="match status" value="2"/>
</dbReference>
<dbReference type="PANTHER" id="PTHR33840:SF1">
    <property type="entry name" value="TLE1 PHOSPHOLIPASE DOMAIN-CONTAINING PROTEIN"/>
    <property type="match status" value="1"/>
</dbReference>
<dbReference type="Proteomes" id="UP000315439">
    <property type="component" value="Unassembled WGS sequence"/>
</dbReference>
<accession>A0A545UF77</accession>
<feature type="domain" description="T6SS Phospholipase effector Tle1-like catalytic" evidence="2">
    <location>
        <begin position="34"/>
        <end position="174"/>
    </location>
</feature>
<dbReference type="EMBL" id="VIKS01000005">
    <property type="protein sequence ID" value="TQV88043.1"/>
    <property type="molecule type" value="Genomic_DNA"/>
</dbReference>
<name>A0A545UF77_9GAMM</name>
<dbReference type="AlphaFoldDB" id="A0A545UF77"/>
<reference evidence="3 4" key="1">
    <citation type="submission" date="2019-07" db="EMBL/GenBank/DDBJ databases">
        <title>Draft genome for Aliikangiella sp. M105.</title>
        <authorList>
            <person name="Wang G."/>
        </authorList>
    </citation>
    <scope>NUCLEOTIDE SEQUENCE [LARGE SCALE GENOMIC DNA]</scope>
    <source>
        <strain evidence="3 4">M105</strain>
    </source>
</reference>
<protein>
    <submittedName>
        <fullName evidence="3">DUF2235 domain-containing protein</fullName>
    </submittedName>
</protein>
<feature type="region of interest" description="Disordered" evidence="1">
    <location>
        <begin position="1"/>
        <end position="25"/>
    </location>
</feature>
<comment type="caution">
    <text evidence="3">The sequence shown here is derived from an EMBL/GenBank/DDBJ whole genome shotgun (WGS) entry which is preliminary data.</text>
</comment>
<gene>
    <name evidence="3" type="ORF">FLL46_09550</name>
</gene>
<dbReference type="PANTHER" id="PTHR33840">
    <property type="match status" value="1"/>
</dbReference>
<evidence type="ECO:0000313" key="4">
    <source>
        <dbReference type="Proteomes" id="UP000315439"/>
    </source>
</evidence>
<keyword evidence="4" id="KW-1185">Reference proteome</keyword>
<sequence>MTQIGESMFVAPEPTEEKPEEEEKKKKVKLRFSLFFDGTLNNRTNTAERKANSDVYKKVQRSWFQSFRGYGSYENEVSNVGKMEEYVDKACDVDNSEAFYVEGMGTIDRSTDTFLGKALGQGEAGIGARAKSGFNQIIWAIQDWYQPDDIIIEKITIDAFGFSRGAATARHFINYVLDEAPFQTYKLSRQLKRVGFEIEKIEVEFVGLYDTVASLGLPIEHKLNAKLLRLNAVSFANQVVQLAAAEEHRANFSLSNIDSAGGKGKEIYLPGVHSDIGGGYVDNALEAQIINKRLRAQLEEEMQQLIDAGWYDCEEIKIDCPEKGNPRVPKGSRICKLVVNRYVAAEYDRIPLQIMAEFAREAGLNIKSALETENDVRDPKLVPIKDELKAYAKKGGSKPEDWQNNKGWLPWLRHAHLHYSAHYSSTGMEPRFINGKRKRLYYDG</sequence>
<evidence type="ECO:0000256" key="1">
    <source>
        <dbReference type="SAM" id="MobiDB-lite"/>
    </source>
</evidence>
<feature type="compositionally biased region" description="Basic and acidic residues" evidence="1">
    <location>
        <begin position="15"/>
        <end position="25"/>
    </location>
</feature>
<proteinExistence type="predicted"/>
<organism evidence="3 4">
    <name type="scientific">Aliikangiella coralliicola</name>
    <dbReference type="NCBI Taxonomy" id="2592383"/>
    <lineage>
        <taxon>Bacteria</taxon>
        <taxon>Pseudomonadati</taxon>
        <taxon>Pseudomonadota</taxon>
        <taxon>Gammaproteobacteria</taxon>
        <taxon>Oceanospirillales</taxon>
        <taxon>Pleioneaceae</taxon>
        <taxon>Aliikangiella</taxon>
    </lineage>
</organism>
<dbReference type="InterPro" id="IPR018712">
    <property type="entry name" value="Tle1-like_cat"/>
</dbReference>
<feature type="domain" description="T6SS Phospholipase effector Tle1-like catalytic" evidence="2">
    <location>
        <begin position="190"/>
        <end position="289"/>
    </location>
</feature>
<dbReference type="RefSeq" id="WP_142893284.1">
    <property type="nucleotide sequence ID" value="NZ_ML660163.1"/>
</dbReference>
<evidence type="ECO:0000259" key="2">
    <source>
        <dbReference type="Pfam" id="PF09994"/>
    </source>
</evidence>
<dbReference type="OrthoDB" id="4378831at2"/>